<evidence type="ECO:0000256" key="2">
    <source>
        <dbReference type="ARBA" id="ARBA00005189"/>
    </source>
</evidence>
<dbReference type="GO" id="GO:0004609">
    <property type="term" value="F:phosphatidylserine decarboxylase activity"/>
    <property type="evidence" value="ECO:0007669"/>
    <property type="project" value="UniProtKB-EC"/>
</dbReference>
<gene>
    <name evidence="13" type="ORF">XJ32_03465</name>
</gene>
<evidence type="ECO:0000256" key="12">
    <source>
        <dbReference type="ARBA" id="ARBA00024326"/>
    </source>
</evidence>
<evidence type="ECO:0000256" key="7">
    <source>
        <dbReference type="ARBA" id="ARBA00023145"/>
    </source>
</evidence>
<evidence type="ECO:0000256" key="1">
    <source>
        <dbReference type="ARBA" id="ARBA00001928"/>
    </source>
</evidence>
<dbReference type="PANTHER" id="PTHR10067:SF6">
    <property type="entry name" value="PHOSPHATIDYLSERINE DECARBOXYLASE PROENZYME, MITOCHONDRIAL"/>
    <property type="match status" value="1"/>
</dbReference>
<dbReference type="KEGG" id="hbl:XJ32_03465"/>
<keyword evidence="9 13" id="KW-0456">Lyase</keyword>
<dbReference type="RefSeq" id="WP_077388369.1">
    <property type="nucleotide sequence ID" value="NZ_CP019645.1"/>
</dbReference>
<evidence type="ECO:0000256" key="11">
    <source>
        <dbReference type="ARBA" id="ARBA00023317"/>
    </source>
</evidence>
<keyword evidence="5" id="KW-0210">Decarboxylase</keyword>
<reference evidence="13 14" key="1">
    <citation type="submission" date="2017-02" db="EMBL/GenBank/DDBJ databases">
        <title>Whole genome sequencing of Helicobacter bilis strain AAQJH.</title>
        <authorList>
            <person name="Conlan S."/>
            <person name="Thomas P.J."/>
            <person name="Mullikin J."/>
            <person name="Palmore T.N."/>
            <person name="Frank K.M."/>
            <person name="Segre J.A."/>
        </authorList>
    </citation>
    <scope>NUCLEOTIDE SEQUENCE [LARGE SCALE GENOMIC DNA]</scope>
    <source>
        <strain evidence="13 14">AAQJH</strain>
    </source>
</reference>
<keyword evidence="11" id="KW-0670">Pyruvate</keyword>
<dbReference type="EC" id="4.1.1.65" evidence="3"/>
<keyword evidence="8" id="KW-0594">Phospholipid biosynthesis</keyword>
<dbReference type="NCBIfam" id="TIGR00163">
    <property type="entry name" value="PS_decarb"/>
    <property type="match status" value="1"/>
</dbReference>
<protein>
    <recommendedName>
        <fullName evidence="3">phosphatidylserine decarboxylase</fullName>
        <ecNumber evidence="3">4.1.1.65</ecNumber>
    </recommendedName>
</protein>
<name>A0A1Q2LFY1_9HELI</name>
<dbReference type="InterPro" id="IPR033177">
    <property type="entry name" value="PSD-B"/>
</dbReference>
<evidence type="ECO:0000256" key="6">
    <source>
        <dbReference type="ARBA" id="ARBA00023098"/>
    </source>
</evidence>
<sequence>MLSTNVISRLFGRFAHTRFPKSMQYAINRFYVDFFKINLSEFESLESYPTLNALFTRKLIKPRILHTTPFNLISPTDSLITESGRITQQTALQIKGKSYKVADLLGAVHDLDTYSFLNLYLSPKDYHHYHAPCDLEILEAKYFSGKLLPVNFASLYKNENLFIQNERVVLKMRCKYNQSIMYYVAVGALNVGKMQFLFDKAIQTNAKQGDCVYTYEKPIALNAGEEIGFFEMGSTIVLIAQANWSVKSGEVVRMGEQIGTLESSMCYLAL</sequence>
<dbReference type="Proteomes" id="UP000188298">
    <property type="component" value="Chromosome"/>
</dbReference>
<dbReference type="InterPro" id="IPR003817">
    <property type="entry name" value="PS_Dcarbxylase"/>
</dbReference>
<organism evidence="13 14">
    <name type="scientific">Helicobacter bilis</name>
    <dbReference type="NCBI Taxonomy" id="37372"/>
    <lineage>
        <taxon>Bacteria</taxon>
        <taxon>Pseudomonadati</taxon>
        <taxon>Campylobacterota</taxon>
        <taxon>Epsilonproteobacteria</taxon>
        <taxon>Campylobacterales</taxon>
        <taxon>Helicobacteraceae</taxon>
        <taxon>Helicobacter</taxon>
    </lineage>
</organism>
<evidence type="ECO:0000256" key="5">
    <source>
        <dbReference type="ARBA" id="ARBA00022793"/>
    </source>
</evidence>
<keyword evidence="7" id="KW-0865">Zymogen</keyword>
<dbReference type="AlphaFoldDB" id="A0A1Q2LFY1"/>
<evidence type="ECO:0000313" key="14">
    <source>
        <dbReference type="Proteomes" id="UP000188298"/>
    </source>
</evidence>
<evidence type="ECO:0000256" key="10">
    <source>
        <dbReference type="ARBA" id="ARBA00023264"/>
    </source>
</evidence>
<proteinExistence type="predicted"/>
<dbReference type="NCBIfam" id="NF003038">
    <property type="entry name" value="PRK03934.1"/>
    <property type="match status" value="1"/>
</dbReference>
<dbReference type="UniPathway" id="UPA00558"/>
<evidence type="ECO:0000313" key="13">
    <source>
        <dbReference type="EMBL" id="AQQ59305.1"/>
    </source>
</evidence>
<keyword evidence="4" id="KW-0444">Lipid biosynthesis</keyword>
<keyword evidence="10" id="KW-1208">Phospholipid metabolism</keyword>
<evidence type="ECO:0000256" key="3">
    <source>
        <dbReference type="ARBA" id="ARBA00012243"/>
    </source>
</evidence>
<comment type="pathway">
    <text evidence="2">Lipid metabolism.</text>
</comment>
<comment type="cofactor">
    <cofactor evidence="1">
        <name>pyruvate</name>
        <dbReference type="ChEBI" id="CHEBI:15361"/>
    </cofactor>
</comment>
<evidence type="ECO:0000256" key="9">
    <source>
        <dbReference type="ARBA" id="ARBA00023239"/>
    </source>
</evidence>
<dbReference type="Pfam" id="PF02666">
    <property type="entry name" value="PS_Dcarbxylase"/>
    <property type="match status" value="1"/>
</dbReference>
<dbReference type="PANTHER" id="PTHR10067">
    <property type="entry name" value="PHOSPHATIDYLSERINE DECARBOXYLASE"/>
    <property type="match status" value="1"/>
</dbReference>
<accession>A0A1Q2LFY1</accession>
<keyword evidence="6" id="KW-0443">Lipid metabolism</keyword>
<evidence type="ECO:0000256" key="8">
    <source>
        <dbReference type="ARBA" id="ARBA00023209"/>
    </source>
</evidence>
<evidence type="ECO:0000256" key="4">
    <source>
        <dbReference type="ARBA" id="ARBA00022516"/>
    </source>
</evidence>
<dbReference type="EMBL" id="CP019645">
    <property type="protein sequence ID" value="AQQ59305.1"/>
    <property type="molecule type" value="Genomic_DNA"/>
</dbReference>
<dbReference type="GO" id="GO:0006646">
    <property type="term" value="P:phosphatidylethanolamine biosynthetic process"/>
    <property type="evidence" value="ECO:0007669"/>
    <property type="project" value="UniProtKB-UniPathway"/>
</dbReference>
<comment type="pathway">
    <text evidence="12">Phospholipid metabolism; phosphatidylethanolamine biosynthesis.</text>
</comment>